<reference evidence="1" key="1">
    <citation type="submission" date="2014-09" db="EMBL/GenBank/DDBJ databases">
        <authorList>
            <person name="Magalhaes I.L.F."/>
            <person name="Oliveira U."/>
            <person name="Santos F.R."/>
            <person name="Vidigal T.H.D.A."/>
            <person name="Brescovit A.D."/>
            <person name="Santos A.J."/>
        </authorList>
    </citation>
    <scope>NUCLEOTIDE SEQUENCE</scope>
    <source>
        <tissue evidence="1">Shoot tissue taken approximately 20 cm above the soil surface</tissue>
    </source>
</reference>
<reference evidence="1" key="2">
    <citation type="journal article" date="2015" name="Data Brief">
        <title>Shoot transcriptome of the giant reed, Arundo donax.</title>
        <authorList>
            <person name="Barrero R.A."/>
            <person name="Guerrero F.D."/>
            <person name="Moolhuijzen P."/>
            <person name="Goolsby J.A."/>
            <person name="Tidwell J."/>
            <person name="Bellgard S.E."/>
            <person name="Bellgard M.I."/>
        </authorList>
    </citation>
    <scope>NUCLEOTIDE SEQUENCE</scope>
    <source>
        <tissue evidence="1">Shoot tissue taken approximately 20 cm above the soil surface</tissue>
    </source>
</reference>
<dbReference type="AlphaFoldDB" id="A0A0A8XZZ7"/>
<protein>
    <submittedName>
        <fullName evidence="1">Uncharacterized protein</fullName>
    </submittedName>
</protein>
<proteinExistence type="predicted"/>
<organism evidence="1">
    <name type="scientific">Arundo donax</name>
    <name type="common">Giant reed</name>
    <name type="synonym">Donax arundinaceus</name>
    <dbReference type="NCBI Taxonomy" id="35708"/>
    <lineage>
        <taxon>Eukaryota</taxon>
        <taxon>Viridiplantae</taxon>
        <taxon>Streptophyta</taxon>
        <taxon>Embryophyta</taxon>
        <taxon>Tracheophyta</taxon>
        <taxon>Spermatophyta</taxon>
        <taxon>Magnoliopsida</taxon>
        <taxon>Liliopsida</taxon>
        <taxon>Poales</taxon>
        <taxon>Poaceae</taxon>
        <taxon>PACMAD clade</taxon>
        <taxon>Arundinoideae</taxon>
        <taxon>Arundineae</taxon>
        <taxon>Arundo</taxon>
    </lineage>
</organism>
<dbReference type="EMBL" id="GBRH01279557">
    <property type="protein sequence ID" value="JAD18338.1"/>
    <property type="molecule type" value="Transcribed_RNA"/>
</dbReference>
<evidence type="ECO:0000313" key="1">
    <source>
        <dbReference type="EMBL" id="JAD18338.1"/>
    </source>
</evidence>
<sequence>MNSNEHLLVQTILEKGAWPRLVLTKLRRH</sequence>
<name>A0A0A8XZZ7_ARUDO</name>
<accession>A0A0A8XZZ7</accession>